<evidence type="ECO:0008006" key="4">
    <source>
        <dbReference type="Google" id="ProtNLM"/>
    </source>
</evidence>
<evidence type="ECO:0000313" key="3">
    <source>
        <dbReference type="Proteomes" id="UP000255234"/>
    </source>
</evidence>
<dbReference type="EMBL" id="UGPP01000001">
    <property type="protein sequence ID" value="STY71569.1"/>
    <property type="molecule type" value="Genomic_DNA"/>
</dbReference>
<accession>A0A378NV61</accession>
<keyword evidence="1" id="KW-0812">Transmembrane</keyword>
<sequence>MTTGDIATWVIFAVIVIGFLFGLKRIYHNFSSGKCDSCGTNNGCSGGCHCDCCGTDNKLTSKVKDKQH</sequence>
<keyword evidence="1" id="KW-0472">Membrane</keyword>
<organism evidence="2 3">
    <name type="scientific">Megamonas hypermegale</name>
    <dbReference type="NCBI Taxonomy" id="158847"/>
    <lineage>
        <taxon>Bacteria</taxon>
        <taxon>Bacillati</taxon>
        <taxon>Bacillota</taxon>
        <taxon>Negativicutes</taxon>
        <taxon>Selenomonadales</taxon>
        <taxon>Selenomonadaceae</taxon>
        <taxon>Megamonas</taxon>
    </lineage>
</organism>
<gene>
    <name evidence="2" type="ORF">NCTC10571_01725</name>
</gene>
<evidence type="ECO:0000313" key="2">
    <source>
        <dbReference type="EMBL" id="STY71569.1"/>
    </source>
</evidence>
<name>A0A378NV61_9FIRM</name>
<evidence type="ECO:0000256" key="1">
    <source>
        <dbReference type="SAM" id="Phobius"/>
    </source>
</evidence>
<dbReference type="AlphaFoldDB" id="A0A378NV61"/>
<proteinExistence type="predicted"/>
<dbReference type="Proteomes" id="UP000255234">
    <property type="component" value="Unassembled WGS sequence"/>
</dbReference>
<keyword evidence="1" id="KW-1133">Transmembrane helix</keyword>
<reference evidence="2 3" key="1">
    <citation type="submission" date="2018-06" db="EMBL/GenBank/DDBJ databases">
        <authorList>
            <consortium name="Pathogen Informatics"/>
            <person name="Doyle S."/>
        </authorList>
    </citation>
    <scope>NUCLEOTIDE SEQUENCE [LARGE SCALE GENOMIC DNA]</scope>
    <source>
        <strain evidence="2 3">NCTC10571</strain>
    </source>
</reference>
<dbReference type="RefSeq" id="WP_115151864.1">
    <property type="nucleotide sequence ID" value="NZ_UGPP01000001.1"/>
</dbReference>
<protein>
    <recommendedName>
        <fullName evidence="4">Virus attachment protein p12 family</fullName>
    </recommendedName>
</protein>
<feature type="transmembrane region" description="Helical" evidence="1">
    <location>
        <begin position="6"/>
        <end position="23"/>
    </location>
</feature>